<evidence type="ECO:0000313" key="9">
    <source>
        <dbReference type="EMBL" id="TDS80601.1"/>
    </source>
</evidence>
<dbReference type="PANTHER" id="PTHR46111:SF1">
    <property type="entry name" value="RIBOSOMAL RNA SMALL SUBUNIT METHYLTRANSFERASE I"/>
    <property type="match status" value="1"/>
</dbReference>
<dbReference type="RefSeq" id="WP_133765303.1">
    <property type="nucleotide sequence ID" value="NZ_BAAARP010000001.1"/>
</dbReference>
<reference evidence="9 10" key="1">
    <citation type="submission" date="2019-03" db="EMBL/GenBank/DDBJ databases">
        <title>Genomic Encyclopedia of Archaeal and Bacterial Type Strains, Phase II (KMG-II): from individual species to whole genera.</title>
        <authorList>
            <person name="Goeker M."/>
        </authorList>
    </citation>
    <scope>NUCLEOTIDE SEQUENCE [LARGE SCALE GENOMIC DNA]</scope>
    <source>
        <strain evidence="9 10">DSM 24782</strain>
    </source>
</reference>
<name>A0A4R7FRZ6_9MICO</name>
<evidence type="ECO:0000256" key="2">
    <source>
        <dbReference type="ARBA" id="ARBA00022552"/>
    </source>
</evidence>
<dbReference type="GO" id="GO:0070677">
    <property type="term" value="F:rRNA (cytosine-2'-O-)-methyltransferase activity"/>
    <property type="evidence" value="ECO:0007669"/>
    <property type="project" value="UniProtKB-UniRule"/>
</dbReference>
<dbReference type="AlphaFoldDB" id="A0A4R7FRZ6"/>
<protein>
    <recommendedName>
        <fullName evidence="6">Ribosomal RNA small subunit methyltransferase I</fullName>
        <ecNumber evidence="6">2.1.1.198</ecNumber>
    </recommendedName>
    <alternativeName>
        <fullName evidence="6">16S rRNA 2'-O-ribose C1402 methyltransferase</fullName>
    </alternativeName>
    <alternativeName>
        <fullName evidence="6">rRNA (cytidine-2'-O-)-methyltransferase RsmI</fullName>
    </alternativeName>
</protein>
<evidence type="ECO:0000256" key="4">
    <source>
        <dbReference type="ARBA" id="ARBA00022679"/>
    </source>
</evidence>
<dbReference type="PIRSF" id="PIRSF005917">
    <property type="entry name" value="MTase_YraL"/>
    <property type="match status" value="1"/>
</dbReference>
<dbReference type="HAMAP" id="MF_01877">
    <property type="entry name" value="16SrRNA_methyltr_I"/>
    <property type="match status" value="1"/>
</dbReference>
<keyword evidence="5 6" id="KW-0949">S-adenosyl-L-methionine</keyword>
<dbReference type="FunFam" id="3.30.950.10:FF:000002">
    <property type="entry name" value="Ribosomal RNA small subunit methyltransferase I"/>
    <property type="match status" value="1"/>
</dbReference>
<keyword evidence="2 6" id="KW-0698">rRNA processing</keyword>
<dbReference type="Gene3D" id="3.40.1010.10">
    <property type="entry name" value="Cobalt-precorrin-4 Transmethylase, Domain 1"/>
    <property type="match status" value="1"/>
</dbReference>
<evidence type="ECO:0000259" key="8">
    <source>
        <dbReference type="Pfam" id="PF23016"/>
    </source>
</evidence>
<dbReference type="InterPro" id="IPR000878">
    <property type="entry name" value="4pyrrol_Mease"/>
</dbReference>
<evidence type="ECO:0000313" key="10">
    <source>
        <dbReference type="Proteomes" id="UP000295344"/>
    </source>
</evidence>
<comment type="function">
    <text evidence="6">Catalyzes the 2'-O-methylation of the ribose of cytidine 1402 (C1402) in 16S rRNA.</text>
</comment>
<dbReference type="InterPro" id="IPR053910">
    <property type="entry name" value="RsmI_HTH"/>
</dbReference>
<sequence length="283" mass="29116">MLVLAATPIGNLGDASRRLVEVLASAAVIAAEDTRVAQRLLAGLQVETHARLVVVNEHTERARIGELLAAAREGEVVLVTDAGMPTVSDPGFALVRAAVDAGVPVTAVPGASAVLTALALSGLPTDRFVFEGFPPRKPGERRRFLETLAAEPRTTVLFESPNRTAALLDAMVAVFGPDRQVVVARELTKRYEEVVRGTVAEVAAWAAGGVRGEVVVVLAGVPPVAADADDALAAVLALVAAGTKLKDATAEVAARTGLSRKALYDAALAARASGPGIPPPPAR</sequence>
<proteinExistence type="inferred from homology"/>
<dbReference type="SUPFAM" id="SSF53790">
    <property type="entry name" value="Tetrapyrrole methylase"/>
    <property type="match status" value="1"/>
</dbReference>
<dbReference type="InterPro" id="IPR035996">
    <property type="entry name" value="4pyrrol_Methylase_sf"/>
</dbReference>
<dbReference type="NCBIfam" id="TIGR00096">
    <property type="entry name" value="16S rRNA (cytidine(1402)-2'-O)-methyltransferase"/>
    <property type="match status" value="1"/>
</dbReference>
<evidence type="ECO:0000259" key="7">
    <source>
        <dbReference type="Pfam" id="PF00590"/>
    </source>
</evidence>
<dbReference type="GO" id="GO:0005737">
    <property type="term" value="C:cytoplasm"/>
    <property type="evidence" value="ECO:0007669"/>
    <property type="project" value="UniProtKB-SubCell"/>
</dbReference>
<dbReference type="Proteomes" id="UP000295344">
    <property type="component" value="Unassembled WGS sequence"/>
</dbReference>
<dbReference type="EC" id="2.1.1.198" evidence="6"/>
<dbReference type="Gene3D" id="3.30.950.10">
    <property type="entry name" value="Methyltransferase, Cobalt-precorrin-4 Transmethylase, Domain 2"/>
    <property type="match status" value="1"/>
</dbReference>
<feature type="domain" description="RsmI HTH" evidence="8">
    <location>
        <begin position="227"/>
        <end position="270"/>
    </location>
</feature>
<dbReference type="PANTHER" id="PTHR46111">
    <property type="entry name" value="RIBOSOMAL RNA SMALL SUBUNIT METHYLTRANSFERASE I"/>
    <property type="match status" value="1"/>
</dbReference>
<keyword evidence="1 6" id="KW-0963">Cytoplasm</keyword>
<dbReference type="EMBL" id="SOAM01000001">
    <property type="protein sequence ID" value="TDS80601.1"/>
    <property type="molecule type" value="Genomic_DNA"/>
</dbReference>
<accession>A0A4R7FRZ6</accession>
<evidence type="ECO:0000256" key="6">
    <source>
        <dbReference type="HAMAP-Rule" id="MF_01877"/>
    </source>
</evidence>
<gene>
    <name evidence="6" type="primary">rsmI</name>
    <name evidence="9" type="ORF">CLV52_1167</name>
</gene>
<feature type="domain" description="Tetrapyrrole methylase" evidence="7">
    <location>
        <begin position="1"/>
        <end position="202"/>
    </location>
</feature>
<organism evidence="9 10">
    <name type="scientific">Amnibacterium kyonggiense</name>
    <dbReference type="NCBI Taxonomy" id="595671"/>
    <lineage>
        <taxon>Bacteria</taxon>
        <taxon>Bacillati</taxon>
        <taxon>Actinomycetota</taxon>
        <taxon>Actinomycetes</taxon>
        <taxon>Micrococcales</taxon>
        <taxon>Microbacteriaceae</taxon>
        <taxon>Amnibacterium</taxon>
    </lineage>
</organism>
<dbReference type="InterPro" id="IPR014776">
    <property type="entry name" value="4pyrrole_Mease_sub2"/>
</dbReference>
<dbReference type="CDD" id="cd11648">
    <property type="entry name" value="RsmI"/>
    <property type="match status" value="1"/>
</dbReference>
<evidence type="ECO:0000256" key="5">
    <source>
        <dbReference type="ARBA" id="ARBA00022691"/>
    </source>
</evidence>
<evidence type="ECO:0000256" key="3">
    <source>
        <dbReference type="ARBA" id="ARBA00022603"/>
    </source>
</evidence>
<keyword evidence="4 6" id="KW-0808">Transferase</keyword>
<dbReference type="InterPro" id="IPR014777">
    <property type="entry name" value="4pyrrole_Mease_sub1"/>
</dbReference>
<dbReference type="OrthoDB" id="9809084at2"/>
<comment type="similarity">
    <text evidence="6">Belongs to the methyltransferase superfamily. RsmI family.</text>
</comment>
<dbReference type="Pfam" id="PF00590">
    <property type="entry name" value="TP_methylase"/>
    <property type="match status" value="1"/>
</dbReference>
<evidence type="ECO:0000256" key="1">
    <source>
        <dbReference type="ARBA" id="ARBA00022490"/>
    </source>
</evidence>
<comment type="caution">
    <text evidence="9">The sequence shown here is derived from an EMBL/GenBank/DDBJ whole genome shotgun (WGS) entry which is preliminary data.</text>
</comment>
<dbReference type="InterPro" id="IPR008189">
    <property type="entry name" value="rRNA_ssu_MeTfrase_I"/>
</dbReference>
<comment type="subcellular location">
    <subcellularLocation>
        <location evidence="6">Cytoplasm</location>
    </subcellularLocation>
</comment>
<comment type="catalytic activity">
    <reaction evidence="6">
        <text>cytidine(1402) in 16S rRNA + S-adenosyl-L-methionine = 2'-O-methylcytidine(1402) in 16S rRNA + S-adenosyl-L-homocysteine + H(+)</text>
        <dbReference type="Rhea" id="RHEA:42924"/>
        <dbReference type="Rhea" id="RHEA-COMP:10285"/>
        <dbReference type="Rhea" id="RHEA-COMP:10286"/>
        <dbReference type="ChEBI" id="CHEBI:15378"/>
        <dbReference type="ChEBI" id="CHEBI:57856"/>
        <dbReference type="ChEBI" id="CHEBI:59789"/>
        <dbReference type="ChEBI" id="CHEBI:74495"/>
        <dbReference type="ChEBI" id="CHEBI:82748"/>
        <dbReference type="EC" id="2.1.1.198"/>
    </reaction>
</comment>
<dbReference type="Pfam" id="PF23016">
    <property type="entry name" value="RsmI_C"/>
    <property type="match status" value="1"/>
</dbReference>
<keyword evidence="10" id="KW-1185">Reference proteome</keyword>
<keyword evidence="3 6" id="KW-0489">Methyltransferase</keyword>